<protein>
    <submittedName>
        <fullName evidence="7">Permease, YjgP/YjgQ family</fullName>
    </submittedName>
</protein>
<proteinExistence type="predicted"/>
<dbReference type="Pfam" id="PF03739">
    <property type="entry name" value="LptF_LptG"/>
    <property type="match status" value="1"/>
</dbReference>
<evidence type="ECO:0000256" key="5">
    <source>
        <dbReference type="ARBA" id="ARBA00023136"/>
    </source>
</evidence>
<evidence type="ECO:0000256" key="4">
    <source>
        <dbReference type="ARBA" id="ARBA00022989"/>
    </source>
</evidence>
<evidence type="ECO:0000256" key="3">
    <source>
        <dbReference type="ARBA" id="ARBA00022692"/>
    </source>
</evidence>
<keyword evidence="5 6" id="KW-0472">Membrane</keyword>
<feature type="transmembrane region" description="Helical" evidence="6">
    <location>
        <begin position="59"/>
        <end position="79"/>
    </location>
</feature>
<dbReference type="AlphaFoldDB" id="J9GI47"/>
<evidence type="ECO:0000313" key="7">
    <source>
        <dbReference type="EMBL" id="EJX01588.1"/>
    </source>
</evidence>
<dbReference type="EMBL" id="AMCI01002892">
    <property type="protein sequence ID" value="EJX01588.1"/>
    <property type="molecule type" value="Genomic_DNA"/>
</dbReference>
<evidence type="ECO:0000256" key="1">
    <source>
        <dbReference type="ARBA" id="ARBA00004651"/>
    </source>
</evidence>
<dbReference type="GO" id="GO:0005886">
    <property type="term" value="C:plasma membrane"/>
    <property type="evidence" value="ECO:0007669"/>
    <property type="project" value="UniProtKB-SubCell"/>
</dbReference>
<comment type="caution">
    <text evidence="7">The sequence shown here is derived from an EMBL/GenBank/DDBJ whole genome shotgun (WGS) entry which is preliminary data.</text>
</comment>
<dbReference type="InterPro" id="IPR005495">
    <property type="entry name" value="LptG/LptF_permease"/>
</dbReference>
<evidence type="ECO:0000256" key="6">
    <source>
        <dbReference type="SAM" id="Phobius"/>
    </source>
</evidence>
<keyword evidence="3 6" id="KW-0812">Transmembrane</keyword>
<keyword evidence="2" id="KW-1003">Cell membrane</keyword>
<name>J9GI47_9ZZZZ</name>
<comment type="subcellular location">
    <subcellularLocation>
        <location evidence="1">Cell membrane</location>
        <topology evidence="1">Multi-pass membrane protein</topology>
    </subcellularLocation>
</comment>
<evidence type="ECO:0000256" key="2">
    <source>
        <dbReference type="ARBA" id="ARBA00022475"/>
    </source>
</evidence>
<accession>J9GI47</accession>
<sequence length="141" mass="16089">EARKTVSQPMSTLFAGMKPEQQGEIFWRISWPLAALILAFLAIPLSATSPRAGRSLNMISAVLIFILYLNGISIVQTWIEHGKFNYIVGLIGLNGSVFLFGLLLFIRRVYMMRWIPAWASPWTWYHRLTASRTSSAEQEER</sequence>
<feature type="transmembrane region" description="Helical" evidence="6">
    <location>
        <begin position="25"/>
        <end position="47"/>
    </location>
</feature>
<feature type="transmembrane region" description="Helical" evidence="6">
    <location>
        <begin position="85"/>
        <end position="106"/>
    </location>
</feature>
<reference evidence="7" key="1">
    <citation type="journal article" date="2012" name="PLoS ONE">
        <title>Gene sets for utilization of primary and secondary nutrition supplies in the distal gut of endangered iberian lynx.</title>
        <authorList>
            <person name="Alcaide M."/>
            <person name="Messina E."/>
            <person name="Richter M."/>
            <person name="Bargiela R."/>
            <person name="Peplies J."/>
            <person name="Huws S.A."/>
            <person name="Newbold C.J."/>
            <person name="Golyshin P.N."/>
            <person name="Simon M.A."/>
            <person name="Lopez G."/>
            <person name="Yakimov M.M."/>
            <person name="Ferrer M."/>
        </authorList>
    </citation>
    <scope>NUCLEOTIDE SEQUENCE</scope>
</reference>
<keyword evidence="4 6" id="KW-1133">Transmembrane helix</keyword>
<gene>
    <name evidence="7" type="ORF">EVA_10306</name>
</gene>
<organism evidence="7">
    <name type="scientific">gut metagenome</name>
    <dbReference type="NCBI Taxonomy" id="749906"/>
    <lineage>
        <taxon>unclassified sequences</taxon>
        <taxon>metagenomes</taxon>
        <taxon>organismal metagenomes</taxon>
    </lineage>
</organism>
<feature type="non-terminal residue" evidence="7">
    <location>
        <position position="1"/>
    </location>
</feature>